<evidence type="ECO:0000256" key="1">
    <source>
        <dbReference type="SAM" id="MobiDB-lite"/>
    </source>
</evidence>
<proteinExistence type="predicted"/>
<organism evidence="2 3">
    <name type="scientific">Mycena metata</name>
    <dbReference type="NCBI Taxonomy" id="1033252"/>
    <lineage>
        <taxon>Eukaryota</taxon>
        <taxon>Fungi</taxon>
        <taxon>Dikarya</taxon>
        <taxon>Basidiomycota</taxon>
        <taxon>Agaricomycotina</taxon>
        <taxon>Agaricomycetes</taxon>
        <taxon>Agaricomycetidae</taxon>
        <taxon>Agaricales</taxon>
        <taxon>Marasmiineae</taxon>
        <taxon>Mycenaceae</taxon>
        <taxon>Mycena</taxon>
    </lineage>
</organism>
<evidence type="ECO:0000313" key="3">
    <source>
        <dbReference type="Proteomes" id="UP001215598"/>
    </source>
</evidence>
<dbReference type="EMBL" id="JARKIB010000033">
    <property type="protein sequence ID" value="KAJ7762211.1"/>
    <property type="molecule type" value="Genomic_DNA"/>
</dbReference>
<protein>
    <submittedName>
        <fullName evidence="2">Uncharacterized protein</fullName>
    </submittedName>
</protein>
<keyword evidence="3" id="KW-1185">Reference proteome</keyword>
<gene>
    <name evidence="2" type="ORF">B0H16DRAFT_1884184</name>
</gene>
<dbReference type="Proteomes" id="UP001215598">
    <property type="component" value="Unassembled WGS sequence"/>
</dbReference>
<evidence type="ECO:0000313" key="2">
    <source>
        <dbReference type="EMBL" id="KAJ7762211.1"/>
    </source>
</evidence>
<name>A0AAD7JGR3_9AGAR</name>
<reference evidence="2" key="1">
    <citation type="submission" date="2023-03" db="EMBL/GenBank/DDBJ databases">
        <title>Massive genome expansion in bonnet fungi (Mycena s.s.) driven by repeated elements and novel gene families across ecological guilds.</title>
        <authorList>
            <consortium name="Lawrence Berkeley National Laboratory"/>
            <person name="Harder C.B."/>
            <person name="Miyauchi S."/>
            <person name="Viragh M."/>
            <person name="Kuo A."/>
            <person name="Thoen E."/>
            <person name="Andreopoulos B."/>
            <person name="Lu D."/>
            <person name="Skrede I."/>
            <person name="Drula E."/>
            <person name="Henrissat B."/>
            <person name="Morin E."/>
            <person name="Kohler A."/>
            <person name="Barry K."/>
            <person name="LaButti K."/>
            <person name="Morin E."/>
            <person name="Salamov A."/>
            <person name="Lipzen A."/>
            <person name="Mereny Z."/>
            <person name="Hegedus B."/>
            <person name="Baldrian P."/>
            <person name="Stursova M."/>
            <person name="Weitz H."/>
            <person name="Taylor A."/>
            <person name="Grigoriev I.V."/>
            <person name="Nagy L.G."/>
            <person name="Martin F."/>
            <person name="Kauserud H."/>
        </authorList>
    </citation>
    <scope>NUCLEOTIDE SEQUENCE</scope>
    <source>
        <strain evidence="2">CBHHK182m</strain>
    </source>
</reference>
<dbReference type="AlphaFoldDB" id="A0AAD7JGR3"/>
<accession>A0AAD7JGR3</accession>
<sequence>MEVEPGRVAAELDEQTQGTSSNGRCSSLLVPVCAASRDGRPPDDRLAMMVELVLGESAAVPWRWTWMCVVFAREKVARARRVQIPVAPDACDESLGWSSRYCRRPWWAYCGRVVVLLGSRRRARALAVERKEEHNDDQRTQQDRPQLKRGEERSFVLAQEGDGNRACETCGLRKAQARTRTRRLKLKRGGGRVGWRMRVKLQVLALQTREQDEDVLVLVLLLLLLARVPLLCGIGWSKQPGEGEESGEDAAPVFVPDAREQVTHAPVRLVLDARKQAGNAGGGGHTRPRAHDLQAFRSLMFGRLLAVDHRCMRVSEPSDC</sequence>
<comment type="caution">
    <text evidence="2">The sequence shown here is derived from an EMBL/GenBank/DDBJ whole genome shotgun (WGS) entry which is preliminary data.</text>
</comment>
<feature type="region of interest" description="Disordered" evidence="1">
    <location>
        <begin position="128"/>
        <end position="148"/>
    </location>
</feature>
<feature type="region of interest" description="Disordered" evidence="1">
    <location>
        <begin position="1"/>
        <end position="23"/>
    </location>
</feature>